<dbReference type="InterPro" id="IPR016181">
    <property type="entry name" value="Acyl_CoA_acyltransferase"/>
</dbReference>
<evidence type="ECO:0000259" key="17">
    <source>
        <dbReference type="PROSITE" id="PS51757"/>
    </source>
</evidence>
<dbReference type="GO" id="GO:0006897">
    <property type="term" value="P:endocytosis"/>
    <property type="evidence" value="ECO:0007669"/>
    <property type="project" value="UniProtKB-ARBA"/>
</dbReference>
<dbReference type="FunFam" id="2.30.30.40:FF:000072">
    <property type="entry name" value="Unconventional Myosin IB"/>
    <property type="match status" value="1"/>
</dbReference>
<dbReference type="Gene3D" id="1.20.120.720">
    <property type="entry name" value="Myosin VI head, motor domain, U50 subdomain"/>
    <property type="match status" value="1"/>
</dbReference>
<dbReference type="GO" id="GO:0051015">
    <property type="term" value="F:actin filament binding"/>
    <property type="evidence" value="ECO:0007669"/>
    <property type="project" value="TreeGrafter"/>
</dbReference>
<evidence type="ECO:0000259" key="16">
    <source>
        <dbReference type="PROSITE" id="PS51729"/>
    </source>
</evidence>
<evidence type="ECO:0000256" key="2">
    <source>
        <dbReference type="ARBA" id="ARBA00011190"/>
    </source>
</evidence>
<dbReference type="GO" id="GO:0005524">
    <property type="term" value="F:ATP binding"/>
    <property type="evidence" value="ECO:0007669"/>
    <property type="project" value="UniProtKB-UniRule"/>
</dbReference>
<evidence type="ECO:0000256" key="10">
    <source>
        <dbReference type="ARBA" id="ARBA00037818"/>
    </source>
</evidence>
<comment type="subunit">
    <text evidence="2">Myosin I heavy chain is single-headed. Dimer of a heavy and a light chain. Inability to self-assemble into filaments.</text>
</comment>
<evidence type="ECO:0000259" key="15">
    <source>
        <dbReference type="PROSITE" id="PS51456"/>
    </source>
</evidence>
<reference evidence="18 19" key="1">
    <citation type="journal article" date="2018" name="Genome Biol. Evol.">
        <title>Multiple Roots of Fruiting Body Formation in Amoebozoa.</title>
        <authorList>
            <person name="Hillmann F."/>
            <person name="Forbes G."/>
            <person name="Novohradska S."/>
            <person name="Ferling I."/>
            <person name="Riege K."/>
            <person name="Groth M."/>
            <person name="Westermann M."/>
            <person name="Marz M."/>
            <person name="Spaller T."/>
            <person name="Winckler T."/>
            <person name="Schaap P."/>
            <person name="Glockner G."/>
        </authorList>
    </citation>
    <scope>NUCLEOTIDE SEQUENCE [LARGE SCALE GENOMIC DNA]</scope>
    <source>
        <strain evidence="18 19">Jena</strain>
    </source>
</reference>
<dbReference type="SUPFAM" id="SSF55729">
    <property type="entry name" value="Acyl-CoA N-acyltransferases (Nat)"/>
    <property type="match status" value="1"/>
</dbReference>
<dbReference type="GO" id="GO:0061851">
    <property type="term" value="C:leading edge of lamellipodium"/>
    <property type="evidence" value="ECO:0007669"/>
    <property type="project" value="UniProtKB-ARBA"/>
</dbReference>
<evidence type="ECO:0000256" key="12">
    <source>
        <dbReference type="PROSITE-ProRule" id="PRU00782"/>
    </source>
</evidence>
<accession>A0A2P6NR32</accession>
<dbReference type="InterPro" id="IPR036961">
    <property type="entry name" value="Kinesin_motor_dom_sf"/>
</dbReference>
<feature type="domain" description="SH3" evidence="14">
    <location>
        <begin position="1060"/>
        <end position="1117"/>
    </location>
</feature>
<dbReference type="Gene3D" id="3.40.850.10">
    <property type="entry name" value="Kinesin motor domain"/>
    <property type="match status" value="1"/>
</dbReference>
<comment type="caution">
    <text evidence="18">The sequence shown here is derived from an EMBL/GenBank/DDBJ whole genome shotgun (WGS) entry which is preliminary data.</text>
</comment>
<dbReference type="Gene3D" id="1.20.5.4820">
    <property type="match status" value="1"/>
</dbReference>
<keyword evidence="5 12" id="KW-0547">Nucleotide-binding</keyword>
<dbReference type="PANTHER" id="PTHR13140:SF729">
    <property type="entry name" value="UNCONVENTIONAL MYOSIN-IE"/>
    <property type="match status" value="1"/>
</dbReference>
<dbReference type="InParanoid" id="A0A2P6NR32"/>
<dbReference type="PROSITE" id="PS50002">
    <property type="entry name" value="SH3"/>
    <property type="match status" value="1"/>
</dbReference>
<dbReference type="AlphaFoldDB" id="A0A2P6NR32"/>
<keyword evidence="19" id="KW-1185">Reference proteome</keyword>
<dbReference type="GO" id="GO:0007015">
    <property type="term" value="P:actin filament organization"/>
    <property type="evidence" value="ECO:0007669"/>
    <property type="project" value="TreeGrafter"/>
</dbReference>
<keyword evidence="9 12" id="KW-0009">Actin-binding</keyword>
<dbReference type="Proteomes" id="UP000241769">
    <property type="component" value="Unassembled WGS sequence"/>
</dbReference>
<feature type="compositionally biased region" description="Polar residues" evidence="13">
    <location>
        <begin position="1044"/>
        <end position="1054"/>
    </location>
</feature>
<dbReference type="Gene3D" id="3.40.630.30">
    <property type="match status" value="1"/>
</dbReference>
<gene>
    <name evidence="18" type="ORF">PROFUN_05333</name>
</gene>
<dbReference type="GO" id="GO:0062201">
    <property type="term" value="C:actin wave"/>
    <property type="evidence" value="ECO:0007669"/>
    <property type="project" value="UniProtKB-ARBA"/>
</dbReference>
<dbReference type="InterPro" id="IPR001452">
    <property type="entry name" value="SH3_domain"/>
</dbReference>
<proteinExistence type="inferred from homology"/>
<evidence type="ECO:0000256" key="13">
    <source>
        <dbReference type="SAM" id="MobiDB-lite"/>
    </source>
</evidence>
<comment type="similarity">
    <text evidence="1 12">Belongs to the TRAFAC class myosin-kinesin ATPase superfamily. Myosin family.</text>
</comment>
<name>A0A2P6NR32_9EUKA</name>
<dbReference type="FunFam" id="1.20.58.530:FF:000004">
    <property type="entry name" value="Unconventional myosin ID"/>
    <property type="match status" value="1"/>
</dbReference>
<dbReference type="GO" id="GO:0005886">
    <property type="term" value="C:plasma membrane"/>
    <property type="evidence" value="ECO:0007669"/>
    <property type="project" value="TreeGrafter"/>
</dbReference>
<dbReference type="GO" id="GO:0043327">
    <property type="term" value="P:chemotaxis to cAMP"/>
    <property type="evidence" value="ECO:0007669"/>
    <property type="project" value="UniProtKB-ARBA"/>
</dbReference>
<dbReference type="OrthoDB" id="6108017at2759"/>
<dbReference type="SMART" id="SM00242">
    <property type="entry name" value="MYSc"/>
    <property type="match status" value="1"/>
</dbReference>
<evidence type="ECO:0000256" key="3">
    <source>
        <dbReference type="ARBA" id="ARBA00022443"/>
    </source>
</evidence>
<dbReference type="PROSITE" id="PS51757">
    <property type="entry name" value="TH1"/>
    <property type="match status" value="1"/>
</dbReference>
<evidence type="ECO:0000259" key="14">
    <source>
        <dbReference type="PROSITE" id="PS50002"/>
    </source>
</evidence>
<feature type="binding site" evidence="12">
    <location>
        <begin position="243"/>
        <end position="250"/>
    </location>
    <ligand>
        <name>ATP</name>
        <dbReference type="ChEBI" id="CHEBI:30616"/>
    </ligand>
</feature>
<protein>
    <submittedName>
        <fullName evidence="18">Uncharacterized protein</fullName>
    </submittedName>
</protein>
<dbReference type="Gene3D" id="1.10.10.820">
    <property type="match status" value="1"/>
</dbReference>
<dbReference type="CDD" id="cd01378">
    <property type="entry name" value="MYSc_Myo1"/>
    <property type="match status" value="1"/>
</dbReference>
<dbReference type="SUPFAM" id="SSF50044">
    <property type="entry name" value="SH3-domain"/>
    <property type="match status" value="1"/>
</dbReference>
<dbReference type="InterPro" id="IPR010926">
    <property type="entry name" value="Myosin_TH1"/>
</dbReference>
<dbReference type="Gene3D" id="2.30.30.40">
    <property type="entry name" value="SH3 Domains"/>
    <property type="match status" value="1"/>
</dbReference>
<dbReference type="GO" id="GO:0030175">
    <property type="term" value="C:filopodium"/>
    <property type="evidence" value="ECO:0007669"/>
    <property type="project" value="UniProtKB-ARBA"/>
</dbReference>
<feature type="domain" description="Myosin motor" evidence="15">
    <location>
        <begin position="149"/>
        <end position="818"/>
    </location>
</feature>
<sequence length="1117" mass="126348">MSENNEYSVQHEPKKNRWVIYLPNREEAVLEYDIVERKPVQVIDLYHTFTPNSQRGKGLAGLLVKSAFVWAEENHSLIVPSCSYVSQTWLNNNPNYKHLYITVGSNIMASDRSEVEYLHRHRKCNRSTARFAPNTCGMILGSHFVQQRVGVDDLVLLDEINEAAIIDAIKKRYEADMIYTYIGQVLIAVNPYRTIPNLYGKNIIKNYQGRYFFEEPPHVYAIAESAYHSLMSEGLNQCVIITGESGSGKTESSKLIMQYIAAITGKSKQVQRVKEQILESNPVLEAFGNAKTVQNNNSSRFGKYFEIQFDYNGEPTGGRVTNYLLEKSRVISQAHEERNFHIFYQLLAGGSSEKSAFKLGSVDQYKYLNSSGCTAIQGVNDADEFRATKHAMNVIGIPEQDQLGAFSLLAAVLHLGNLTFKEKGAREGCGVVEKEGLNIVAQLLGTSPAELEKALTTRSVSRGGARASSYITPLSLPEVGFGRDALAKSIYSRVFDWLVEAINDSILDATSEFSIGVLDIYGFEIFKFNSFEQLCINYVNEKLQQIFIELTLKSEQEEYVKEKIQWTNIDYFNNKPCVELIEMKAGVMGILDEESIFPQGTDSSLLAKLHKNCATHKFFEKNEKDRNTFAIKHYAGVVAYNVDGFLDKNKDTLFNNLRTMLEGSKSPFISKLWVAEKVDDKKRPPTSVMQFRSQVLSLVDTLMSCHPQYIRCIRPNGVKQSKNFDMTLSTNQVKYLGLLENVRVRRAGFAYRQTYERFLHRFKMVSNETWPKWNGAAKEGTVAILKACGIDNKSYELGASKVFIKKPQTLFAIEEIRTRKLDEIVKVIQRTWRSCRGKAFVRKCTYASVGIFYGNKERRSDSVFRPFRGDYIKFKGSKLHKHIQKTYNKVVKINQKNSEQTRVLVVTEKAIYNVGGWFTSIHRRIPLDKIGSISVSNLSDSIFVIHVPTEYDYTIVTDKKTETITIISELCKEFSEKPLLVEFKNEITAKIDQKGTKRTMTFVKDESVKDYKIKKAGSGLTVSVPTGLAKDAGRKRSAPAAKSNKMTQINRNPNNAKTAAAKFVARAVHDYVAKSARELSFKTGDVINVIAKDNTGMWQGEFKGKRGVFPATHVQIV</sequence>
<dbReference type="Pfam" id="PF06017">
    <property type="entry name" value="Myosin_TH1"/>
    <property type="match status" value="1"/>
</dbReference>
<keyword evidence="4" id="KW-0145">Chemotaxis</keyword>
<evidence type="ECO:0000256" key="11">
    <source>
        <dbReference type="PROSITE-ProRule" id="PRU00192"/>
    </source>
</evidence>
<dbReference type="GO" id="GO:0031143">
    <property type="term" value="C:pseudopodium"/>
    <property type="evidence" value="ECO:0007669"/>
    <property type="project" value="UniProtKB-SubCell"/>
</dbReference>
<dbReference type="Pfam" id="PF00063">
    <property type="entry name" value="Myosin_head"/>
    <property type="match status" value="1"/>
</dbReference>
<dbReference type="PRINTS" id="PR00193">
    <property type="entry name" value="MYOSINHEAVY"/>
</dbReference>
<feature type="domain" description="N-acetyltransferase" evidence="16">
    <location>
        <begin position="10"/>
        <end position="101"/>
    </location>
</feature>
<dbReference type="PANTHER" id="PTHR13140">
    <property type="entry name" value="MYOSIN"/>
    <property type="match status" value="1"/>
</dbReference>
<dbReference type="PROSITE" id="PS51729">
    <property type="entry name" value="GNAT_YJDJ"/>
    <property type="match status" value="1"/>
</dbReference>
<dbReference type="FunFam" id="1.10.10.820:FF:000001">
    <property type="entry name" value="Myosin heavy chain"/>
    <property type="match status" value="1"/>
</dbReference>
<dbReference type="PROSITE" id="PS51456">
    <property type="entry name" value="MYOSIN_MOTOR"/>
    <property type="match status" value="1"/>
</dbReference>
<dbReference type="InterPro" id="IPR027417">
    <property type="entry name" value="P-loop_NTPase"/>
</dbReference>
<dbReference type="STRING" id="1890364.A0A2P6NR32"/>
<evidence type="ECO:0000256" key="4">
    <source>
        <dbReference type="ARBA" id="ARBA00022500"/>
    </source>
</evidence>
<dbReference type="GO" id="GO:0070687">
    <property type="term" value="C:macropinocytic cup cytoskeleton"/>
    <property type="evidence" value="ECO:0007669"/>
    <property type="project" value="UniProtKB-ARBA"/>
</dbReference>
<dbReference type="GO" id="GO:0045160">
    <property type="term" value="C:myosin I complex"/>
    <property type="evidence" value="ECO:0007669"/>
    <property type="project" value="UniProtKB-ARBA"/>
</dbReference>
<evidence type="ECO:0000313" key="19">
    <source>
        <dbReference type="Proteomes" id="UP000241769"/>
    </source>
</evidence>
<evidence type="ECO:0000256" key="8">
    <source>
        <dbReference type="ARBA" id="ARBA00023175"/>
    </source>
</evidence>
<dbReference type="Pfam" id="PF14542">
    <property type="entry name" value="Acetyltransf_CG"/>
    <property type="match status" value="1"/>
</dbReference>
<dbReference type="Pfam" id="PF07653">
    <property type="entry name" value="SH3_2"/>
    <property type="match status" value="1"/>
</dbReference>
<dbReference type="InterPro" id="IPR036028">
    <property type="entry name" value="SH3-like_dom_sf"/>
</dbReference>
<evidence type="ECO:0000256" key="7">
    <source>
        <dbReference type="ARBA" id="ARBA00023123"/>
    </source>
</evidence>
<dbReference type="Gene3D" id="1.20.58.530">
    <property type="match status" value="1"/>
</dbReference>
<dbReference type="SMART" id="SM00326">
    <property type="entry name" value="SH3"/>
    <property type="match status" value="1"/>
</dbReference>
<dbReference type="InterPro" id="IPR001609">
    <property type="entry name" value="Myosin_head_motor_dom-like"/>
</dbReference>
<keyword evidence="6 12" id="KW-0067">ATP-binding</keyword>
<keyword evidence="7 12" id="KW-0518">Myosin</keyword>
<dbReference type="InterPro" id="IPR036072">
    <property type="entry name" value="MYSc_Myo1"/>
</dbReference>
<dbReference type="EMBL" id="MDYQ01000031">
    <property type="protein sequence ID" value="PRP86414.1"/>
    <property type="molecule type" value="Genomic_DNA"/>
</dbReference>
<organism evidence="18 19">
    <name type="scientific">Planoprotostelium fungivorum</name>
    <dbReference type="NCBI Taxonomy" id="1890364"/>
    <lineage>
        <taxon>Eukaryota</taxon>
        <taxon>Amoebozoa</taxon>
        <taxon>Evosea</taxon>
        <taxon>Variosea</taxon>
        <taxon>Cavosteliida</taxon>
        <taxon>Cavosteliaceae</taxon>
        <taxon>Planoprotostelium</taxon>
    </lineage>
</organism>
<feature type="domain" description="TH1" evidence="17">
    <location>
        <begin position="841"/>
        <end position="1026"/>
    </location>
</feature>
<evidence type="ECO:0000256" key="1">
    <source>
        <dbReference type="ARBA" id="ARBA00008314"/>
    </source>
</evidence>
<dbReference type="GO" id="GO:0005543">
    <property type="term" value="F:phospholipid binding"/>
    <property type="evidence" value="ECO:0007669"/>
    <property type="project" value="UniProtKB-ARBA"/>
</dbReference>
<evidence type="ECO:0000256" key="6">
    <source>
        <dbReference type="ARBA" id="ARBA00022840"/>
    </source>
</evidence>
<feature type="region of interest" description="Disordered" evidence="13">
    <location>
        <begin position="1031"/>
        <end position="1054"/>
    </location>
</feature>
<keyword evidence="3 11" id="KW-0728">SH3 domain</keyword>
<keyword evidence="8 12" id="KW-0505">Motor protein</keyword>
<comment type="subcellular location">
    <subcellularLocation>
        <location evidence="10">Cell projection</location>
        <location evidence="10">Pseudopodium</location>
    </subcellularLocation>
</comment>
<dbReference type="GO" id="GO:0000146">
    <property type="term" value="F:microfilament motor activity"/>
    <property type="evidence" value="ECO:0007669"/>
    <property type="project" value="TreeGrafter"/>
</dbReference>
<evidence type="ECO:0000256" key="9">
    <source>
        <dbReference type="ARBA" id="ARBA00023203"/>
    </source>
</evidence>
<evidence type="ECO:0000256" key="5">
    <source>
        <dbReference type="ARBA" id="ARBA00022741"/>
    </source>
</evidence>
<dbReference type="InterPro" id="IPR031165">
    <property type="entry name" value="GNAT_YJDJ"/>
</dbReference>
<dbReference type="SUPFAM" id="SSF52540">
    <property type="entry name" value="P-loop containing nucleoside triphosphate hydrolases"/>
    <property type="match status" value="1"/>
</dbReference>
<dbReference type="GO" id="GO:0032027">
    <property type="term" value="F:myosin light chain binding"/>
    <property type="evidence" value="ECO:0007669"/>
    <property type="project" value="UniProtKB-ARBA"/>
</dbReference>
<feature type="region of interest" description="Actin-binding" evidence="12">
    <location>
        <begin position="695"/>
        <end position="717"/>
    </location>
</feature>
<evidence type="ECO:0000313" key="18">
    <source>
        <dbReference type="EMBL" id="PRP86414.1"/>
    </source>
</evidence>